<gene>
    <name evidence="3" type="ORF">GO984_16395</name>
</gene>
<dbReference type="EMBL" id="WQLV01000011">
    <property type="protein sequence ID" value="MVO17395.1"/>
    <property type="molecule type" value="Genomic_DNA"/>
</dbReference>
<feature type="transmembrane region" description="Helical" evidence="2">
    <location>
        <begin position="20"/>
        <end position="45"/>
    </location>
</feature>
<evidence type="ECO:0000313" key="4">
    <source>
        <dbReference type="Proteomes" id="UP000478892"/>
    </source>
</evidence>
<dbReference type="AlphaFoldDB" id="A0A6L6WLA9"/>
<protein>
    <submittedName>
        <fullName evidence="3">Uncharacterized protein</fullName>
    </submittedName>
</protein>
<feature type="transmembrane region" description="Helical" evidence="2">
    <location>
        <begin position="144"/>
        <end position="163"/>
    </location>
</feature>
<name>A0A6L6WLA9_9RHOB</name>
<keyword evidence="2" id="KW-0472">Membrane</keyword>
<evidence type="ECO:0000256" key="1">
    <source>
        <dbReference type="SAM" id="MobiDB-lite"/>
    </source>
</evidence>
<sequence length="235" mass="25118">MTEPTPEEQIMLQQQEGHKFSRMAAFSVSLMSGFFVIGLLAYLFYTAHLHSTQFYALTAALKSEPGEAIHPSQLELVYQRMKAMRFGDALIYRFSLSAAAIVVSLATIVLGSVLIFDRVASETKSTAGVKAGDQDVALSAGSPFPGLIMVFMGSLTLALSVYFGGPGAPVVRITDLPVFTSDINFKRNALGVRSTMAINPDELPSGEPEGKSSLLPNAMLDEESATFDDPGLGGN</sequence>
<dbReference type="RefSeq" id="WP_157023705.1">
    <property type="nucleotide sequence ID" value="NZ_WQLV01000011.1"/>
</dbReference>
<keyword evidence="2" id="KW-0812">Transmembrane</keyword>
<comment type="caution">
    <text evidence="3">The sequence shown here is derived from an EMBL/GenBank/DDBJ whole genome shotgun (WGS) entry which is preliminary data.</text>
</comment>
<proteinExistence type="predicted"/>
<evidence type="ECO:0000256" key="2">
    <source>
        <dbReference type="SAM" id="Phobius"/>
    </source>
</evidence>
<feature type="transmembrane region" description="Helical" evidence="2">
    <location>
        <begin position="90"/>
        <end position="116"/>
    </location>
</feature>
<evidence type="ECO:0000313" key="3">
    <source>
        <dbReference type="EMBL" id="MVO17395.1"/>
    </source>
</evidence>
<reference evidence="3 4" key="1">
    <citation type="submission" date="2019-12" db="EMBL/GenBank/DDBJ databases">
        <authorList>
            <person name="Zhang Y.-J."/>
        </authorList>
    </citation>
    <scope>NUCLEOTIDE SEQUENCE [LARGE SCALE GENOMIC DNA]</scope>
    <source>
        <strain evidence="3 4">CY05</strain>
    </source>
</reference>
<accession>A0A6L6WLA9</accession>
<keyword evidence="2" id="KW-1133">Transmembrane helix</keyword>
<dbReference type="Proteomes" id="UP000478892">
    <property type="component" value="Unassembled WGS sequence"/>
</dbReference>
<organism evidence="3 4">
    <name type="scientific">Parasedimentitalea huanghaiensis</name>
    <dbReference type="NCBI Taxonomy" id="2682100"/>
    <lineage>
        <taxon>Bacteria</taxon>
        <taxon>Pseudomonadati</taxon>
        <taxon>Pseudomonadota</taxon>
        <taxon>Alphaproteobacteria</taxon>
        <taxon>Rhodobacterales</taxon>
        <taxon>Paracoccaceae</taxon>
        <taxon>Parasedimentitalea</taxon>
    </lineage>
</organism>
<keyword evidence="4" id="KW-1185">Reference proteome</keyword>
<feature type="region of interest" description="Disordered" evidence="1">
    <location>
        <begin position="199"/>
        <end position="235"/>
    </location>
</feature>